<evidence type="ECO:0000313" key="8">
    <source>
        <dbReference type="Proteomes" id="UP000077248"/>
    </source>
</evidence>
<reference evidence="7 8" key="1">
    <citation type="submission" date="2016-05" db="EMBL/GenBank/DDBJ databases">
        <title>Comparative analysis of secretome profiles of manganese(II)-oxidizing ascomycete fungi.</title>
        <authorList>
            <consortium name="DOE Joint Genome Institute"/>
            <person name="Zeiner C.A."/>
            <person name="Purvine S.O."/>
            <person name="Zink E.M."/>
            <person name="Wu S."/>
            <person name="Pasa-Tolic L."/>
            <person name="Chaput D.L."/>
            <person name="Haridas S."/>
            <person name="Grigoriev I.V."/>
            <person name="Santelli C.M."/>
            <person name="Hansel C.M."/>
        </authorList>
    </citation>
    <scope>NUCLEOTIDE SEQUENCE [LARGE SCALE GENOMIC DNA]</scope>
    <source>
        <strain evidence="7 8">SRC1lrK2f</strain>
    </source>
</reference>
<dbReference type="PROSITE" id="PS00086">
    <property type="entry name" value="CYTOCHROME_P450"/>
    <property type="match status" value="1"/>
</dbReference>
<name>A0A177E192_ALTAL</name>
<evidence type="ECO:0000256" key="6">
    <source>
        <dbReference type="SAM" id="Phobius"/>
    </source>
</evidence>
<proteinExistence type="inferred from homology"/>
<keyword evidence="6" id="KW-1133">Transmembrane helix</keyword>
<evidence type="ECO:0000313" key="7">
    <source>
        <dbReference type="EMBL" id="OAG25518.1"/>
    </source>
</evidence>
<dbReference type="PRINTS" id="PR00463">
    <property type="entry name" value="EP450I"/>
</dbReference>
<dbReference type="KEGG" id="aalt:CC77DRAFT_1028036"/>
<keyword evidence="3 4" id="KW-0408">Iron</keyword>
<dbReference type="InterPro" id="IPR001128">
    <property type="entry name" value="Cyt_P450"/>
</dbReference>
<dbReference type="InterPro" id="IPR002401">
    <property type="entry name" value="Cyt_P450_E_grp-I"/>
</dbReference>
<keyword evidence="6" id="KW-0472">Membrane</keyword>
<dbReference type="Gene3D" id="1.10.630.10">
    <property type="entry name" value="Cytochrome P450"/>
    <property type="match status" value="1"/>
</dbReference>
<evidence type="ECO:0000256" key="2">
    <source>
        <dbReference type="ARBA" id="ARBA00022723"/>
    </source>
</evidence>
<protein>
    <submittedName>
        <fullName evidence="7">Cytochrome P450</fullName>
    </submittedName>
</protein>
<dbReference type="SUPFAM" id="SSF48264">
    <property type="entry name" value="Cytochrome P450"/>
    <property type="match status" value="1"/>
</dbReference>
<dbReference type="InterPro" id="IPR036396">
    <property type="entry name" value="Cyt_P450_sf"/>
</dbReference>
<accession>A0A177E192</accession>
<dbReference type="GO" id="GO:0020037">
    <property type="term" value="F:heme binding"/>
    <property type="evidence" value="ECO:0007669"/>
    <property type="project" value="InterPro"/>
</dbReference>
<evidence type="ECO:0000256" key="4">
    <source>
        <dbReference type="PIRSR" id="PIRSR602401-1"/>
    </source>
</evidence>
<comment type="similarity">
    <text evidence="5">Belongs to the cytochrome P450 family.</text>
</comment>
<dbReference type="GO" id="GO:0004497">
    <property type="term" value="F:monooxygenase activity"/>
    <property type="evidence" value="ECO:0007669"/>
    <property type="project" value="UniProtKB-KW"/>
</dbReference>
<comment type="cofactor">
    <cofactor evidence="1 4">
        <name>heme</name>
        <dbReference type="ChEBI" id="CHEBI:30413"/>
    </cofactor>
</comment>
<evidence type="ECO:0000256" key="1">
    <source>
        <dbReference type="ARBA" id="ARBA00001971"/>
    </source>
</evidence>
<gene>
    <name evidence="7" type="ORF">CC77DRAFT_1028036</name>
</gene>
<dbReference type="GO" id="GO:0016705">
    <property type="term" value="F:oxidoreductase activity, acting on paired donors, with incorporation or reduction of molecular oxygen"/>
    <property type="evidence" value="ECO:0007669"/>
    <property type="project" value="InterPro"/>
</dbReference>
<keyword evidence="5" id="KW-0560">Oxidoreductase</keyword>
<dbReference type="EMBL" id="KV441470">
    <property type="protein sequence ID" value="OAG25518.1"/>
    <property type="molecule type" value="Genomic_DNA"/>
</dbReference>
<dbReference type="InterPro" id="IPR050121">
    <property type="entry name" value="Cytochrome_P450_monoxygenase"/>
</dbReference>
<keyword evidence="2 4" id="KW-0479">Metal-binding</keyword>
<keyword evidence="8" id="KW-1185">Reference proteome</keyword>
<dbReference type="RefSeq" id="XP_018390939.1">
    <property type="nucleotide sequence ID" value="XM_018526413.1"/>
</dbReference>
<dbReference type="GeneID" id="29112007"/>
<feature type="binding site" description="axial binding residue" evidence="4">
    <location>
        <position position="426"/>
    </location>
    <ligand>
        <name>heme</name>
        <dbReference type="ChEBI" id="CHEBI:30413"/>
    </ligand>
    <ligandPart>
        <name>Fe</name>
        <dbReference type="ChEBI" id="CHEBI:18248"/>
    </ligandPart>
</feature>
<feature type="transmembrane region" description="Helical" evidence="6">
    <location>
        <begin position="6"/>
        <end position="29"/>
    </location>
</feature>
<evidence type="ECO:0000256" key="3">
    <source>
        <dbReference type="ARBA" id="ARBA00023004"/>
    </source>
</evidence>
<dbReference type="PRINTS" id="PR00385">
    <property type="entry name" value="P450"/>
</dbReference>
<dbReference type="Proteomes" id="UP000077248">
    <property type="component" value="Unassembled WGS sequence"/>
</dbReference>
<keyword evidence="4 5" id="KW-0349">Heme</keyword>
<dbReference type="PANTHER" id="PTHR24305:SF229">
    <property type="entry name" value="P450, PUTATIVE (EUROFUNG)-RELATED"/>
    <property type="match status" value="1"/>
</dbReference>
<dbReference type="GO" id="GO:0005506">
    <property type="term" value="F:iron ion binding"/>
    <property type="evidence" value="ECO:0007669"/>
    <property type="project" value="InterPro"/>
</dbReference>
<dbReference type="PANTHER" id="PTHR24305">
    <property type="entry name" value="CYTOCHROME P450"/>
    <property type="match status" value="1"/>
</dbReference>
<dbReference type="InterPro" id="IPR017972">
    <property type="entry name" value="Cyt_P450_CS"/>
</dbReference>
<dbReference type="AlphaFoldDB" id="A0A177E192"/>
<evidence type="ECO:0000256" key="5">
    <source>
        <dbReference type="RuleBase" id="RU000461"/>
    </source>
</evidence>
<keyword evidence="5" id="KW-0503">Monooxygenase</keyword>
<dbReference type="VEuPathDB" id="FungiDB:CC77DRAFT_1028036"/>
<organism evidence="7 8">
    <name type="scientific">Alternaria alternata</name>
    <name type="common">Alternaria rot fungus</name>
    <name type="synonym">Torula alternata</name>
    <dbReference type="NCBI Taxonomy" id="5599"/>
    <lineage>
        <taxon>Eukaryota</taxon>
        <taxon>Fungi</taxon>
        <taxon>Dikarya</taxon>
        <taxon>Ascomycota</taxon>
        <taxon>Pezizomycotina</taxon>
        <taxon>Dothideomycetes</taxon>
        <taxon>Pleosporomycetidae</taxon>
        <taxon>Pleosporales</taxon>
        <taxon>Pleosporineae</taxon>
        <taxon>Pleosporaceae</taxon>
        <taxon>Alternaria</taxon>
        <taxon>Alternaria sect. Alternaria</taxon>
        <taxon>Alternaria alternata complex</taxon>
    </lineage>
</organism>
<sequence length="484" mass="54690">MALLLIFSVWNAITVVCVIVGYYVSWVIYSRTLHPLAKVPGPVWPAVSRTWLMYRMYQGDLETHMRAIHNRFVLCCCEHWKYGSIVRTTPDEVHVSDPKAIPIIYPTQQPLKKTDWYLIYRPVTLGPGPDLFTDDDAKHHAAHRRIVGSVYTLSSMLKNERALDDLVKLFGDKLGGLADCQDAFDFGLWPEMFSFDGVGAVFFGSPFGFLETSSDYGNYIAAVHTAMPLNSVVAMAPLWIRRYLLQVGVMIPKVLKAIIATDGIRQTAVRKTGVAQERTSNANANRTDVLSQLLSIMREKNDCLTIKEIHVEMWAAVIAGSDSTSGALHGTITHPVQYNQATKIPYLRAVIQESLRLCPPFALLGHHIPTAFKAKVGMNAMVTQFDETVFGKDAREFRPERWLESEERFRLMEKSMLVFGAGTRTCIGRHLSNAEMYKLIPHILRHFTVEMAHDGPWKTHNATFLLQSNVICKVKRRSVENRPL</sequence>
<dbReference type="Pfam" id="PF00067">
    <property type="entry name" value="p450"/>
    <property type="match status" value="2"/>
</dbReference>
<keyword evidence="6" id="KW-0812">Transmembrane</keyword>